<sequence length="33" mass="3660">MADGENARIQQKKNPATLRSPDTYSITVLIQVT</sequence>
<name>V5Z318_9GAMM</name>
<evidence type="ECO:0000313" key="1">
    <source>
        <dbReference type="EMBL" id="CCG85675.1"/>
    </source>
</evidence>
<dbReference type="STRING" id="1161919.EPIR_0310"/>
<dbReference type="Proteomes" id="UP000018217">
    <property type="component" value="Unassembled WGS sequence"/>
</dbReference>
<proteinExistence type="predicted"/>
<keyword evidence="2" id="KW-1185">Reference proteome</keyword>
<accession>V5Z318</accession>
<dbReference type="EMBL" id="CAHS01000005">
    <property type="protein sequence ID" value="CCG85675.1"/>
    <property type="molecule type" value="Genomic_DNA"/>
</dbReference>
<organism evidence="1 2">
    <name type="scientific">Erwinia piriflorinigrans CFBP 5888</name>
    <dbReference type="NCBI Taxonomy" id="1161919"/>
    <lineage>
        <taxon>Bacteria</taxon>
        <taxon>Pseudomonadati</taxon>
        <taxon>Pseudomonadota</taxon>
        <taxon>Gammaproteobacteria</taxon>
        <taxon>Enterobacterales</taxon>
        <taxon>Erwiniaceae</taxon>
        <taxon>Erwinia</taxon>
    </lineage>
</organism>
<protein>
    <submittedName>
        <fullName evidence="1">Uncharacterized protein</fullName>
    </submittedName>
</protein>
<evidence type="ECO:0000313" key="2">
    <source>
        <dbReference type="Proteomes" id="UP000018217"/>
    </source>
</evidence>
<dbReference type="AlphaFoldDB" id="V5Z318"/>
<gene>
    <name evidence="1" type="ORF">EPIR_0310</name>
</gene>
<comment type="caution">
    <text evidence="1">The sequence shown here is derived from an EMBL/GenBank/DDBJ whole genome shotgun (WGS) entry which is preliminary data.</text>
</comment>
<reference evidence="1 2" key="1">
    <citation type="journal article" date="2013" name="Syst. Appl. Microbiol.">
        <title>Phylogenetic position and virulence apparatus of the pear flower necrosis pathogen Erwinia piriflorinigrans CFBP 5888T as assessed by comparative genomics.</title>
        <authorList>
            <person name="Smits T.H."/>
            <person name="Rezzonico F."/>
            <person name="Lopez M.M."/>
            <person name="Blom J."/>
            <person name="Goesmann A."/>
            <person name="Frey J.E."/>
            <person name="Duffy B."/>
        </authorList>
    </citation>
    <scope>NUCLEOTIDE SEQUENCE [LARGE SCALE GENOMIC DNA]</scope>
    <source>
        <strain evidence="2">CFBP5888</strain>
    </source>
</reference>